<reference evidence="3 4" key="1">
    <citation type="submission" date="2019-12" db="EMBL/GenBank/DDBJ databases">
        <authorList>
            <person name="Floudas D."/>
            <person name="Bentzer J."/>
            <person name="Ahren D."/>
            <person name="Johansson T."/>
            <person name="Persson P."/>
            <person name="Tunlid A."/>
        </authorList>
    </citation>
    <scope>NUCLEOTIDE SEQUENCE [LARGE SCALE GENOMIC DNA]</scope>
    <source>
        <strain evidence="3 4">CBS 102.39</strain>
    </source>
</reference>
<dbReference type="SUPFAM" id="SSF81383">
    <property type="entry name" value="F-box domain"/>
    <property type="match status" value="1"/>
</dbReference>
<protein>
    <recommendedName>
        <fullName evidence="2">F-box domain-containing protein</fullName>
    </recommendedName>
</protein>
<dbReference type="Pfam" id="PF12937">
    <property type="entry name" value="F-box-like"/>
    <property type="match status" value="1"/>
</dbReference>
<feature type="domain" description="F-box" evidence="2">
    <location>
        <begin position="10"/>
        <end position="49"/>
    </location>
</feature>
<dbReference type="AlphaFoldDB" id="A0A8H4QJU6"/>
<sequence>MPVFLELGEDMLIYVLSFLEPPDILRFSQSCRFLNDLCSLRIVWTNVCTSHVMSKGYPFPSAPLESLSVKDLKRHAIRACSLGRRWLSGISEPRRTYYISGTSGTSVSDARFLPGRDGKLLMSISKSVWSALSIWNITVGGEKLCEWSPRGAIFTGFAVNSAERSEATIAVSLQLDETHIIKMLQLKCDSSTGRHSFGEIYSFESGMIPITLDGDLLALADVVSKAAIWNWRTGRYALLEHAIDNHSSLQSNDCMQIVFAHESVLVVRARAIHLYAFPTLEPPRTGEDQPRAHQPIAHHSFGWVDGESVAICPFIYNSSSSKNAWLPLSILVRGESDDPWASDIHNLELYTLEPNPSYSKEPESGTESSSTASPYLFPPQLTNRVPCLRGSLRCKQVVLGRFGTAVWIQPRDRFIGGLLADIAVNLVPSSNAHESLVLTAFPGSLNPGTGAKAGKQTTAVVVGRKIYENEFNTSWTSFDYDEVGGRIVLGSSFGRVTVLYI</sequence>
<organism evidence="3 4">
    <name type="scientific">Agrocybe pediades</name>
    <dbReference type="NCBI Taxonomy" id="84607"/>
    <lineage>
        <taxon>Eukaryota</taxon>
        <taxon>Fungi</taxon>
        <taxon>Dikarya</taxon>
        <taxon>Basidiomycota</taxon>
        <taxon>Agaricomycotina</taxon>
        <taxon>Agaricomycetes</taxon>
        <taxon>Agaricomycetidae</taxon>
        <taxon>Agaricales</taxon>
        <taxon>Agaricineae</taxon>
        <taxon>Strophariaceae</taxon>
        <taxon>Agrocybe</taxon>
    </lineage>
</organism>
<dbReference type="InterPro" id="IPR001810">
    <property type="entry name" value="F-box_dom"/>
</dbReference>
<dbReference type="Proteomes" id="UP000521872">
    <property type="component" value="Unassembled WGS sequence"/>
</dbReference>
<gene>
    <name evidence="3" type="ORF">D9613_003612</name>
</gene>
<evidence type="ECO:0000313" key="4">
    <source>
        <dbReference type="Proteomes" id="UP000521872"/>
    </source>
</evidence>
<dbReference type="InterPro" id="IPR036047">
    <property type="entry name" value="F-box-like_dom_sf"/>
</dbReference>
<keyword evidence="4" id="KW-1185">Reference proteome</keyword>
<dbReference type="EMBL" id="JAACJL010000057">
    <property type="protein sequence ID" value="KAF4612055.1"/>
    <property type="molecule type" value="Genomic_DNA"/>
</dbReference>
<feature type="region of interest" description="Disordered" evidence="1">
    <location>
        <begin position="355"/>
        <end position="375"/>
    </location>
</feature>
<proteinExistence type="predicted"/>
<evidence type="ECO:0000313" key="3">
    <source>
        <dbReference type="EMBL" id="KAF4612055.1"/>
    </source>
</evidence>
<evidence type="ECO:0000259" key="2">
    <source>
        <dbReference type="Pfam" id="PF12937"/>
    </source>
</evidence>
<comment type="caution">
    <text evidence="3">The sequence shown here is derived from an EMBL/GenBank/DDBJ whole genome shotgun (WGS) entry which is preliminary data.</text>
</comment>
<dbReference type="Gene3D" id="1.20.1280.50">
    <property type="match status" value="1"/>
</dbReference>
<name>A0A8H4QJU6_9AGAR</name>
<accession>A0A8H4QJU6</accession>
<evidence type="ECO:0000256" key="1">
    <source>
        <dbReference type="SAM" id="MobiDB-lite"/>
    </source>
</evidence>